<name>A0A644Z3Z6_9ZZZZ</name>
<gene>
    <name evidence="1" type="ORF">SDC9_81869</name>
</gene>
<reference evidence="1" key="1">
    <citation type="submission" date="2019-08" db="EMBL/GenBank/DDBJ databases">
        <authorList>
            <person name="Kucharzyk K."/>
            <person name="Murdoch R.W."/>
            <person name="Higgins S."/>
            <person name="Loffler F."/>
        </authorList>
    </citation>
    <scope>NUCLEOTIDE SEQUENCE</scope>
</reference>
<dbReference type="EMBL" id="VSSQ01007234">
    <property type="protein sequence ID" value="MPM35279.1"/>
    <property type="molecule type" value="Genomic_DNA"/>
</dbReference>
<comment type="caution">
    <text evidence="1">The sequence shown here is derived from an EMBL/GenBank/DDBJ whole genome shotgun (WGS) entry which is preliminary data.</text>
</comment>
<proteinExistence type="predicted"/>
<dbReference type="AlphaFoldDB" id="A0A644Z3Z6"/>
<accession>A0A644Z3Z6</accession>
<evidence type="ECO:0000313" key="1">
    <source>
        <dbReference type="EMBL" id="MPM35279.1"/>
    </source>
</evidence>
<protein>
    <submittedName>
        <fullName evidence="1">Uncharacterized protein</fullName>
    </submittedName>
</protein>
<sequence length="152" mass="17873">MCPHAGEAGKQILILRQFDLCAGIGRSCPRRKNIKDKIRAVKNFALNHFFYVAELRWREFVVENNYINFVFLNIIGNFFKLPFTHKRASIRFFEALGEMFYHNSIGCASQKVEFIHVFARFFFGLRVGDKSYKNGFFLWLGGYIALRFQCCF</sequence>
<organism evidence="1">
    <name type="scientific">bioreactor metagenome</name>
    <dbReference type="NCBI Taxonomy" id="1076179"/>
    <lineage>
        <taxon>unclassified sequences</taxon>
        <taxon>metagenomes</taxon>
        <taxon>ecological metagenomes</taxon>
    </lineage>
</organism>